<dbReference type="Gene3D" id="3.30.560.10">
    <property type="entry name" value="Glucose Oxidase, domain 3"/>
    <property type="match status" value="2"/>
</dbReference>
<dbReference type="Gene3D" id="3.50.50.60">
    <property type="entry name" value="FAD/NAD(P)-binding domain"/>
    <property type="match status" value="1"/>
</dbReference>
<protein>
    <submittedName>
        <fullName evidence="7">Uncharacterized protein</fullName>
    </submittedName>
</protein>
<evidence type="ECO:0000256" key="4">
    <source>
        <dbReference type="ARBA" id="ARBA00022729"/>
    </source>
</evidence>
<dbReference type="GeneID" id="18911184"/>
<reference evidence="7 8" key="1">
    <citation type="journal article" date="2012" name="BMC Genomics">
        <title>Comparative genomics of the white-rot fungi, Phanerochaete carnosa and P. chrysosporium, to elucidate the genetic basis of the distinct wood types they colonize.</title>
        <authorList>
            <person name="Suzuki H."/>
            <person name="MacDonald J."/>
            <person name="Syed K."/>
            <person name="Salamov A."/>
            <person name="Hori C."/>
            <person name="Aerts A."/>
            <person name="Henrissat B."/>
            <person name="Wiebenga A."/>
            <person name="vanKuyk P.A."/>
            <person name="Barry K."/>
            <person name="Lindquist E."/>
            <person name="LaButti K."/>
            <person name="Lapidus A."/>
            <person name="Lucas S."/>
            <person name="Coutinho P."/>
            <person name="Gong Y."/>
            <person name="Samejima M."/>
            <person name="Mahadevan R."/>
            <person name="Abou-Zaid M."/>
            <person name="de Vries R.P."/>
            <person name="Igarashi K."/>
            <person name="Yadav J.S."/>
            <person name="Grigoriev I.V."/>
            <person name="Master E.R."/>
        </authorList>
    </citation>
    <scope>NUCLEOTIDE SEQUENCE [LARGE SCALE GENOMIC DNA]</scope>
    <source>
        <strain evidence="7 8">HHB-10118-sp</strain>
    </source>
</reference>
<comment type="cofactor">
    <cofactor evidence="1">
        <name>FAD</name>
        <dbReference type="ChEBI" id="CHEBI:57692"/>
    </cofactor>
</comment>
<dbReference type="SUPFAM" id="SSF54373">
    <property type="entry name" value="FAD-linked reductases, C-terminal domain"/>
    <property type="match status" value="1"/>
</dbReference>
<dbReference type="Proteomes" id="UP000008370">
    <property type="component" value="Unassembled WGS sequence"/>
</dbReference>
<dbReference type="PANTHER" id="PTHR11552:SF201">
    <property type="entry name" value="GLUCOSE-METHANOL-CHOLINE OXIDOREDUCTASE N-TERMINAL DOMAIN-CONTAINING PROTEIN"/>
    <property type="match status" value="1"/>
</dbReference>
<dbReference type="InterPro" id="IPR036188">
    <property type="entry name" value="FAD/NAD-bd_sf"/>
</dbReference>
<evidence type="ECO:0000256" key="5">
    <source>
        <dbReference type="ARBA" id="ARBA00022827"/>
    </source>
</evidence>
<evidence type="ECO:0000256" key="3">
    <source>
        <dbReference type="ARBA" id="ARBA00022630"/>
    </source>
</evidence>
<dbReference type="SUPFAM" id="SSF51905">
    <property type="entry name" value="FAD/NAD(P)-binding domain"/>
    <property type="match status" value="1"/>
</dbReference>
<dbReference type="InParanoid" id="K5VSR0"/>
<evidence type="ECO:0000313" key="8">
    <source>
        <dbReference type="Proteomes" id="UP000008370"/>
    </source>
</evidence>
<proteinExistence type="inferred from homology"/>
<keyword evidence="4" id="KW-0732">Signal</keyword>
<dbReference type="PANTHER" id="PTHR11552">
    <property type="entry name" value="GLUCOSE-METHANOL-CHOLINE GMC OXIDOREDUCTASE"/>
    <property type="match status" value="1"/>
</dbReference>
<keyword evidence="3" id="KW-0285">Flavoprotein</keyword>
<evidence type="ECO:0000256" key="1">
    <source>
        <dbReference type="ARBA" id="ARBA00001974"/>
    </source>
</evidence>
<dbReference type="OrthoDB" id="269227at2759"/>
<name>K5VSR0_PHACS</name>
<dbReference type="KEGG" id="pco:PHACADRAFT_196973"/>
<comment type="similarity">
    <text evidence="2">Belongs to the GMC oxidoreductase family.</text>
</comment>
<organism evidence="7 8">
    <name type="scientific">Phanerochaete carnosa (strain HHB-10118-sp)</name>
    <name type="common">White-rot fungus</name>
    <name type="synonym">Peniophora carnosa</name>
    <dbReference type="NCBI Taxonomy" id="650164"/>
    <lineage>
        <taxon>Eukaryota</taxon>
        <taxon>Fungi</taxon>
        <taxon>Dikarya</taxon>
        <taxon>Basidiomycota</taxon>
        <taxon>Agaricomycotina</taxon>
        <taxon>Agaricomycetes</taxon>
        <taxon>Polyporales</taxon>
        <taxon>Phanerochaetaceae</taxon>
        <taxon>Phanerochaete</taxon>
    </lineage>
</organism>
<evidence type="ECO:0000313" key="7">
    <source>
        <dbReference type="EMBL" id="EKM54543.1"/>
    </source>
</evidence>
<dbReference type="RefSeq" id="XP_007397233.1">
    <property type="nucleotide sequence ID" value="XM_007397171.1"/>
</dbReference>
<dbReference type="GO" id="GO:0050660">
    <property type="term" value="F:flavin adenine dinucleotide binding"/>
    <property type="evidence" value="ECO:0007669"/>
    <property type="project" value="InterPro"/>
</dbReference>
<accession>K5VSR0</accession>
<keyword evidence="5" id="KW-0274">FAD</keyword>
<evidence type="ECO:0000256" key="6">
    <source>
        <dbReference type="ARBA" id="ARBA00023002"/>
    </source>
</evidence>
<keyword evidence="8" id="KW-1185">Reference proteome</keyword>
<dbReference type="HOGENOM" id="CLU_1482499_0_0_1"/>
<dbReference type="AlphaFoldDB" id="K5VSR0"/>
<evidence type="ECO:0000256" key="2">
    <source>
        <dbReference type="ARBA" id="ARBA00010790"/>
    </source>
</evidence>
<gene>
    <name evidence="7" type="ORF">PHACADRAFT_196973</name>
</gene>
<dbReference type="GO" id="GO:0016491">
    <property type="term" value="F:oxidoreductase activity"/>
    <property type="evidence" value="ECO:0007669"/>
    <property type="project" value="UniProtKB-KW"/>
</dbReference>
<keyword evidence="6" id="KW-0560">Oxidoreductase</keyword>
<sequence>MKGIKTIFQEMSISGVAVDTYTVSILLSALFHVRTDTTHLVFALLRQNGINFVHDHITSSDPVVKPEFNPQYFEYGSDLDVIMEIAKFVRNIVQHAPLKDMIEKEVMPGLAVQNGEQFKGKFLSASPCHIQTLMYGTQMYCTNNLRVVDLSIVPLNVASHLQSVAYAIAEQAADIIKSTFLP</sequence>
<dbReference type="InterPro" id="IPR012132">
    <property type="entry name" value="GMC_OxRdtase"/>
</dbReference>
<dbReference type="EMBL" id="JH930473">
    <property type="protein sequence ID" value="EKM54543.1"/>
    <property type="molecule type" value="Genomic_DNA"/>
</dbReference>